<reference evidence="1" key="1">
    <citation type="submission" date="2024-05" db="EMBL/GenBank/DDBJ databases">
        <title>Draft Genome Sequences of Flagellimonas sp. MMG031 and Marinobacter sp. MMG032 Isolated from the dinoflagellate Symbiodinium pilosum.</title>
        <authorList>
            <person name="Shikuma N.J."/>
            <person name="Farrell M.V."/>
        </authorList>
    </citation>
    <scope>NUCLEOTIDE SEQUENCE</scope>
    <source>
        <strain evidence="1">MMG031</strain>
    </source>
</reference>
<evidence type="ECO:0000313" key="1">
    <source>
        <dbReference type="EMBL" id="XBQ23440.1"/>
    </source>
</evidence>
<accession>A0AAU7MYN9</accession>
<name>A0AAU7MYN9_9FLAO</name>
<keyword evidence="1" id="KW-0449">Lipoprotein</keyword>
<proteinExistence type="predicted"/>
<dbReference type="InterPro" id="IPR041662">
    <property type="entry name" value="SusD-like_2"/>
</dbReference>
<dbReference type="RefSeq" id="WP_349351986.1">
    <property type="nucleotide sequence ID" value="NZ_CP157804.1"/>
</dbReference>
<dbReference type="Pfam" id="PF12771">
    <property type="entry name" value="SusD-like_2"/>
    <property type="match status" value="1"/>
</dbReference>
<protein>
    <submittedName>
        <fullName evidence="1">SusD/RagB family nutrient-binding outer membrane lipoprotein</fullName>
    </submittedName>
</protein>
<dbReference type="KEGG" id="fld:ABNE31_00665"/>
<dbReference type="SUPFAM" id="SSF48452">
    <property type="entry name" value="TPR-like"/>
    <property type="match status" value="1"/>
</dbReference>
<dbReference type="InterPro" id="IPR011990">
    <property type="entry name" value="TPR-like_helical_dom_sf"/>
</dbReference>
<dbReference type="EMBL" id="CP157804">
    <property type="protein sequence ID" value="XBQ23440.1"/>
    <property type="molecule type" value="Genomic_DNA"/>
</dbReference>
<sequence length="542" mass="59702">MDLRVSPNDLAADQADPNLLLNSIQLAYASNMAEISDLGAELTRIDYMFGRDYFNNYPGDTFDDIWARTYSSDFNDVGNGDIRVGMFTNIANLETIDEISDLDYSFHVGVSKTLQAHMLMLLVDYLGEAALGEAGKPEDFPSPKLDEGGAIYAAAMSILDEAEGLLATNPQTFGATDLFYGGDTAKWLKLINTLRLKSYMMTGDVGSFKQVIATGNFISSSADDFQFQYGTSELQPDTRHPDYAADYTPSGANIYQSNWLMELMLNNNDPRIRYYFYRQVGETPGADADPNEEKLACSLATPPQHYIDGGFTYCSVPNGYWGRSHGNDEGTPPDNFERTAVGVYPAAGKFDDNDFAVDAEDPAFDGKVGLGKGGGGAGIEPIILSSYVEFWRAIMADNDTERGLRLNRALQMSIDKVMSFGSLDPTGDLSFAPDQATVESYINDVVANFNDATGEEKENIFAEQYFITLYGGATEAYNYYRMTGYPTTVLPNWEPNPGPFPRSFLYPQGEVVTNPSLTQKQTMTQQVFWDNNPASPTFPPAN</sequence>
<gene>
    <name evidence="1" type="ORF">ABNE31_00665</name>
</gene>
<organism evidence="1">
    <name type="scientific">Flagellimonas sp. MMG031</name>
    <dbReference type="NCBI Taxonomy" id="3158549"/>
    <lineage>
        <taxon>Bacteria</taxon>
        <taxon>Pseudomonadati</taxon>
        <taxon>Bacteroidota</taxon>
        <taxon>Flavobacteriia</taxon>
        <taxon>Flavobacteriales</taxon>
        <taxon>Flavobacteriaceae</taxon>
        <taxon>Flagellimonas</taxon>
    </lineage>
</organism>
<dbReference type="AlphaFoldDB" id="A0AAU7MYN9"/>
<dbReference type="Gene3D" id="1.25.40.390">
    <property type="match status" value="2"/>
</dbReference>